<evidence type="ECO:0000256" key="4">
    <source>
        <dbReference type="ARBA" id="ARBA00023002"/>
    </source>
</evidence>
<dbReference type="PIRSF" id="PIRSF000185">
    <property type="entry name" value="Glu_DH"/>
    <property type="match status" value="1"/>
</dbReference>
<keyword evidence="10" id="KW-1185">Reference proteome</keyword>
<comment type="subunit">
    <text evidence="3">Homohexamer.</text>
</comment>
<dbReference type="PANTHER" id="PTHR43571">
    <property type="entry name" value="NADP-SPECIFIC GLUTAMATE DEHYDROGENASE 1-RELATED"/>
    <property type="match status" value="1"/>
</dbReference>
<dbReference type="PROSITE" id="PS00074">
    <property type="entry name" value="GLFV_DEHYDROGENASE"/>
    <property type="match status" value="1"/>
</dbReference>
<dbReference type="Gene3D" id="3.40.50.720">
    <property type="entry name" value="NAD(P)-binding Rossmann-like Domain"/>
    <property type="match status" value="1"/>
</dbReference>
<dbReference type="Gene3D" id="3.40.50.10860">
    <property type="entry name" value="Leucine Dehydrogenase, chain A, domain 1"/>
    <property type="match status" value="1"/>
</dbReference>
<dbReference type="InterPro" id="IPR014362">
    <property type="entry name" value="Glu_DH"/>
</dbReference>
<evidence type="ECO:0000313" key="9">
    <source>
        <dbReference type="EMBL" id="GAA0854434.1"/>
    </source>
</evidence>
<dbReference type="Proteomes" id="UP001500359">
    <property type="component" value="Unassembled WGS sequence"/>
</dbReference>
<evidence type="ECO:0000256" key="7">
    <source>
        <dbReference type="RuleBase" id="RU004417"/>
    </source>
</evidence>
<dbReference type="EMBL" id="BAAAFD010000002">
    <property type="protein sequence ID" value="GAA0854434.1"/>
    <property type="molecule type" value="Genomic_DNA"/>
</dbReference>
<comment type="function">
    <text evidence="1">Catalyzes the reversible oxidative deamination of glutamate to alpha-ketoglutarate and ammonia.</text>
</comment>
<dbReference type="InterPro" id="IPR036291">
    <property type="entry name" value="NAD(P)-bd_dom_sf"/>
</dbReference>
<reference evidence="9 10" key="1">
    <citation type="journal article" date="2019" name="Int. J. Syst. Evol. Microbiol.">
        <title>The Global Catalogue of Microorganisms (GCM) 10K type strain sequencing project: providing services to taxonomists for standard genome sequencing and annotation.</title>
        <authorList>
            <consortium name="The Broad Institute Genomics Platform"/>
            <consortium name="The Broad Institute Genome Sequencing Center for Infectious Disease"/>
            <person name="Wu L."/>
            <person name="Ma J."/>
        </authorList>
    </citation>
    <scope>NUCLEOTIDE SEQUENCE [LARGE SCALE GENOMIC DNA]</scope>
    <source>
        <strain evidence="9 10">JCM 15896</strain>
    </source>
</reference>
<evidence type="ECO:0000313" key="10">
    <source>
        <dbReference type="Proteomes" id="UP001500359"/>
    </source>
</evidence>
<evidence type="ECO:0000256" key="1">
    <source>
        <dbReference type="ARBA" id="ARBA00003868"/>
    </source>
</evidence>
<comment type="similarity">
    <text evidence="2 6 7">Belongs to the Glu/Leu/Phe/Val dehydrogenases family.</text>
</comment>
<dbReference type="SUPFAM" id="SSF53223">
    <property type="entry name" value="Aminoacid dehydrogenase-like, N-terminal domain"/>
    <property type="match status" value="1"/>
</dbReference>
<dbReference type="InterPro" id="IPR033524">
    <property type="entry name" value="Glu/Leu/Phe/Val_DH_AS"/>
</dbReference>
<dbReference type="RefSeq" id="WP_343857173.1">
    <property type="nucleotide sequence ID" value="NZ_BAAAFD010000002.1"/>
</dbReference>
<comment type="caution">
    <text evidence="9">The sequence shown here is derived from an EMBL/GenBank/DDBJ whole genome shotgun (WGS) entry which is preliminary data.</text>
</comment>
<protein>
    <recommendedName>
        <fullName evidence="6">Glutamate dehydrogenase</fullName>
    </recommendedName>
</protein>
<dbReference type="InterPro" id="IPR050724">
    <property type="entry name" value="Glu_Leu_Phe_Val_DH"/>
</dbReference>
<evidence type="ECO:0000256" key="6">
    <source>
        <dbReference type="PIRNR" id="PIRNR000185"/>
    </source>
</evidence>
<dbReference type="Pfam" id="PF02812">
    <property type="entry name" value="ELFV_dehydrog_N"/>
    <property type="match status" value="1"/>
</dbReference>
<gene>
    <name evidence="9" type="primary">gdhA</name>
    <name evidence="9" type="ORF">GCM10009114_10130</name>
</gene>
<evidence type="ECO:0000256" key="5">
    <source>
        <dbReference type="ARBA" id="ARBA00048584"/>
    </source>
</evidence>
<evidence type="ECO:0000256" key="2">
    <source>
        <dbReference type="ARBA" id="ARBA00006382"/>
    </source>
</evidence>
<dbReference type="SUPFAM" id="SSF51735">
    <property type="entry name" value="NAD(P)-binding Rossmann-fold domains"/>
    <property type="match status" value="1"/>
</dbReference>
<dbReference type="SMART" id="SM00839">
    <property type="entry name" value="ELFV_dehydrog"/>
    <property type="match status" value="1"/>
</dbReference>
<dbReference type="PANTHER" id="PTHR43571:SF1">
    <property type="entry name" value="NADP-SPECIFIC GLUTAMATE DEHYDROGENASE 1-RELATED"/>
    <property type="match status" value="1"/>
</dbReference>
<organism evidence="9 10">
    <name type="scientific">Aliiglaciecola litoralis</name>
    <dbReference type="NCBI Taxonomy" id="582857"/>
    <lineage>
        <taxon>Bacteria</taxon>
        <taxon>Pseudomonadati</taxon>
        <taxon>Pseudomonadota</taxon>
        <taxon>Gammaproteobacteria</taxon>
        <taxon>Alteromonadales</taxon>
        <taxon>Alteromonadaceae</taxon>
        <taxon>Aliiglaciecola</taxon>
    </lineage>
</organism>
<dbReference type="Pfam" id="PF00208">
    <property type="entry name" value="ELFV_dehydrog"/>
    <property type="match status" value="1"/>
</dbReference>
<dbReference type="NCBIfam" id="NF006929">
    <property type="entry name" value="PRK09414.1"/>
    <property type="match status" value="1"/>
</dbReference>
<proteinExistence type="inferred from homology"/>
<dbReference type="InterPro" id="IPR006097">
    <property type="entry name" value="Glu/Leu/Phe/Val/Trp_DH_dimer"/>
</dbReference>
<name>A0ABN1LEB7_9ALTE</name>
<sequence>MSQFEPTEFVEWLRQKHGEQTEFLQAAEEVALNLKSMINDSPTFKNNKILQRLAEPDRIISFRITWVDDNDEIQINKGWRVQQSNALGPYKGGLRFHPTVNESVLKFLAFEQCFKNALTDLPIGGGKGGADFDPKGRSDNEIMRFCQAFMMELHRHIGPKTDVPAGDINVGAKEIGYLYGQYKRIKNEFGGYLTGKDIEFGGSHVRTEATGFGVIYFLENVLKHHNVNLKSKRITLSGAGNVATYAAQKAIEEGAVIVSMSNSKGTLSVEKGLSSDELYWLKAHSDKDNVLKSFAEEHDSANWLADQKPWQLECDIAAPCATQNELDEHDAKCLANNGCKFTIEGANMPCTAKAVNVFKKHGVVHIPGKASNAGGVAVSGLEMSQNAGFERRGFAELDSQLQSIMQTIHDKCVEFGRRQDGTIDYALGANRAAFNRLASALVAQGV</sequence>
<keyword evidence="4 6" id="KW-0560">Oxidoreductase</keyword>
<dbReference type="InterPro" id="IPR006095">
    <property type="entry name" value="Glu/Leu/Phe/Val/Trp_DH"/>
</dbReference>
<evidence type="ECO:0000259" key="8">
    <source>
        <dbReference type="SMART" id="SM00839"/>
    </source>
</evidence>
<dbReference type="Gene3D" id="1.10.285.10">
    <property type="entry name" value="Glutamate Dehydrogenase, chain A, domain 3"/>
    <property type="match status" value="2"/>
</dbReference>
<dbReference type="InterPro" id="IPR046346">
    <property type="entry name" value="Aminoacid_DH-like_N_sf"/>
</dbReference>
<evidence type="ECO:0000256" key="3">
    <source>
        <dbReference type="ARBA" id="ARBA00011643"/>
    </source>
</evidence>
<accession>A0ABN1LEB7</accession>
<dbReference type="PRINTS" id="PR00082">
    <property type="entry name" value="GLFDHDRGNASE"/>
</dbReference>
<feature type="domain" description="Glutamate/phenylalanine/leucine/valine/L-tryptophan dehydrogenase C-terminal" evidence="8">
    <location>
        <begin position="203"/>
        <end position="445"/>
    </location>
</feature>
<dbReference type="InterPro" id="IPR006096">
    <property type="entry name" value="Glu/Leu/Phe/Val/Trp_DH_C"/>
</dbReference>
<comment type="catalytic activity">
    <reaction evidence="5">
        <text>L-glutamate + NADP(+) + H2O = 2-oxoglutarate + NH4(+) + NADPH + H(+)</text>
        <dbReference type="Rhea" id="RHEA:11612"/>
        <dbReference type="ChEBI" id="CHEBI:15377"/>
        <dbReference type="ChEBI" id="CHEBI:15378"/>
        <dbReference type="ChEBI" id="CHEBI:16810"/>
        <dbReference type="ChEBI" id="CHEBI:28938"/>
        <dbReference type="ChEBI" id="CHEBI:29985"/>
        <dbReference type="ChEBI" id="CHEBI:57783"/>
        <dbReference type="ChEBI" id="CHEBI:58349"/>
        <dbReference type="EC" id="1.4.1.4"/>
    </reaction>
</comment>